<reference evidence="1 2" key="1">
    <citation type="submission" date="2016-10" db="EMBL/GenBank/DDBJ databases">
        <title>Comparative genomics of Bacillus thuringiensis reveals a path to pathogens against multiple invertebrate hosts.</title>
        <authorList>
            <person name="Zheng J."/>
            <person name="Gao Q."/>
            <person name="Liu H."/>
            <person name="Peng D."/>
            <person name="Ruan L."/>
            <person name="Sun M."/>
        </authorList>
    </citation>
    <scope>NUCLEOTIDE SEQUENCE [LARGE SCALE GENOMIC DNA]</scope>
    <source>
        <strain evidence="1">BGSC 4AC1</strain>
    </source>
</reference>
<protein>
    <submittedName>
        <fullName evidence="1">Uncharacterized protein</fullName>
    </submittedName>
</protein>
<evidence type="ECO:0000313" key="1">
    <source>
        <dbReference type="EMBL" id="OTW44445.1"/>
    </source>
</evidence>
<sequence>MKWGVQVGQRNLHITRLFVLFSKRGVSERAYTVLKSKQFHLKRLQFISLENGVSTAETLADLPCIS</sequence>
<gene>
    <name evidence="1" type="ORF">BK699_33170</name>
</gene>
<dbReference type="EMBL" id="NFCF01000115">
    <property type="protein sequence ID" value="OTW44445.1"/>
    <property type="molecule type" value="Genomic_DNA"/>
</dbReference>
<proteinExistence type="predicted"/>
<dbReference type="Proteomes" id="UP000195152">
    <property type="component" value="Unassembled WGS sequence"/>
</dbReference>
<name>A0A242VZ38_BACTU</name>
<accession>A0A242VZ38</accession>
<comment type="caution">
    <text evidence="1">The sequence shown here is derived from an EMBL/GenBank/DDBJ whole genome shotgun (WGS) entry which is preliminary data.</text>
</comment>
<organism evidence="1 2">
    <name type="scientific">Bacillus thuringiensis serovar mexicanensis</name>
    <dbReference type="NCBI Taxonomy" id="180868"/>
    <lineage>
        <taxon>Bacteria</taxon>
        <taxon>Bacillati</taxon>
        <taxon>Bacillota</taxon>
        <taxon>Bacilli</taxon>
        <taxon>Bacillales</taxon>
        <taxon>Bacillaceae</taxon>
        <taxon>Bacillus</taxon>
        <taxon>Bacillus cereus group</taxon>
    </lineage>
</organism>
<dbReference type="AlphaFoldDB" id="A0A242VZ38"/>
<evidence type="ECO:0000313" key="2">
    <source>
        <dbReference type="Proteomes" id="UP000195152"/>
    </source>
</evidence>